<evidence type="ECO:0000256" key="3">
    <source>
        <dbReference type="ARBA" id="ARBA00022448"/>
    </source>
</evidence>
<dbReference type="GO" id="GO:0042597">
    <property type="term" value="C:periplasmic space"/>
    <property type="evidence" value="ECO:0007669"/>
    <property type="project" value="UniProtKB-SubCell"/>
</dbReference>
<keyword evidence="5" id="KW-0574">Periplasm</keyword>
<dbReference type="RefSeq" id="WP_012464333.1">
    <property type="nucleotide sequence ID" value="NC_010794.1"/>
</dbReference>
<protein>
    <submittedName>
        <fullName evidence="9">Methylamine dehydrogenase heavy chain M</fullName>
    </submittedName>
    <submittedName>
        <fullName evidence="8">Methylamine dehydrogenase large subunit</fullName>
    </submittedName>
</protein>
<organism evidence="8">
    <name type="scientific">Methylacidiphilum infernorum (isolate V4)</name>
    <name type="common">Methylokorus infernorum (strain V4)</name>
    <dbReference type="NCBI Taxonomy" id="481448"/>
    <lineage>
        <taxon>Bacteria</taxon>
        <taxon>Pseudomonadati</taxon>
        <taxon>Verrucomicrobiota</taxon>
        <taxon>Methylacidiphilae</taxon>
        <taxon>Methylacidiphilales</taxon>
        <taxon>Methylacidiphilaceae</taxon>
        <taxon>Methylacidiphilum (ex Ratnadevi et al. 2023)</taxon>
    </lineage>
</organism>
<sequence length="359" mass="40602">MSLFLISKTKEKGIVIENFKTLSLPPLTPYQLFTVANHKAFFIDVQSQQVLGMIDLGYLGNIVLSPGGQFVYAVESFYSRGTRGKRTDVITLYDGKNLSVVGEIIIPPKRFLCVIKKNTQALSGEGRFLLVCNITPASSITVVDLHQRKFLREIPTPGYVLLYPYEKRRFIMIGRDGSLLVFSIDDEGHLEQRRRFPAGFSMNDPLFEHGLYLRKTNQYVFISYEGLLNFLQLEGPAVQWGKKEDISQGSGWRPCGWQLLSCDPLEKNLYILMHKAGKEGHKDSAEAVWEVDMTNQKCKRTISLERPVDSIQVAAQQKTYLCCLSRKGYLDIYDLQKGTKIGSMEELGEGALLLLSYCS</sequence>
<comment type="subcellular location">
    <subcellularLocation>
        <location evidence="1">Periplasm</location>
    </subcellularLocation>
</comment>
<dbReference type="InterPro" id="IPR009451">
    <property type="entry name" value="Metamine_DH_Hvc"/>
</dbReference>
<accession>A9QPC6</accession>
<name>A9QPC6_METI4</name>
<dbReference type="Proteomes" id="UP000009149">
    <property type="component" value="Chromosome"/>
</dbReference>
<reference evidence="9 10" key="2">
    <citation type="journal article" date="2008" name="Biol. Direct">
        <title>Complete genome sequence of the extremely acidophilic methanotroph isolate V4, Methylacidiphilum infernorum, a representative of the bacterial phylum Verrucomicrobia.</title>
        <authorList>
            <person name="Hou S."/>
            <person name="Makarova K.S."/>
            <person name="Saw J.H."/>
            <person name="Senin P."/>
            <person name="Ly B.V."/>
            <person name="Zhou Z."/>
            <person name="Ren Y."/>
            <person name="Wang J."/>
            <person name="Galperin M.Y."/>
            <person name="Omelchenko M.V."/>
            <person name="Wolf Y.I."/>
            <person name="Yutin N."/>
            <person name="Koonin E.V."/>
            <person name="Stott M.B."/>
            <person name="Mountain B.W."/>
            <person name="Crowe M.A."/>
            <person name="Smirnova A.V."/>
            <person name="Dunfield P.F."/>
            <person name="Feng L."/>
            <person name="Wang L."/>
            <person name="Alam M."/>
        </authorList>
    </citation>
    <scope>NUCLEOTIDE SEQUENCE [LARGE SCALE GENOMIC DNA]</scope>
    <source>
        <strain evidence="10">Isolate V4</strain>
        <strain evidence="9">V4</strain>
    </source>
</reference>
<dbReference type="EMBL" id="EU223842">
    <property type="protein sequence ID" value="ABX56584.1"/>
    <property type="molecule type" value="Genomic_DNA"/>
</dbReference>
<evidence type="ECO:0000256" key="2">
    <source>
        <dbReference type="ARBA" id="ARBA00010548"/>
    </source>
</evidence>
<evidence type="ECO:0000313" key="10">
    <source>
        <dbReference type="Proteomes" id="UP000009149"/>
    </source>
</evidence>
<evidence type="ECO:0000256" key="5">
    <source>
        <dbReference type="ARBA" id="ARBA00022764"/>
    </source>
</evidence>
<proteinExistence type="inferred from homology"/>
<dbReference type="GO" id="GO:0030058">
    <property type="term" value="F:aliphatic amine dehydrogenase activity"/>
    <property type="evidence" value="ECO:0007669"/>
    <property type="project" value="InterPro"/>
</dbReference>
<dbReference type="InterPro" id="IPR015943">
    <property type="entry name" value="WD40/YVTN_repeat-like_dom_sf"/>
</dbReference>
<evidence type="ECO:0000256" key="4">
    <source>
        <dbReference type="ARBA" id="ARBA00022729"/>
    </source>
</evidence>
<dbReference type="KEGG" id="min:Minf_1997"/>
<dbReference type="eggNOG" id="COG3391">
    <property type="taxonomic scope" value="Bacteria"/>
</dbReference>
<dbReference type="SUPFAM" id="SSF50969">
    <property type="entry name" value="YVTN repeat-like/Quinoprotein amine dehydrogenase"/>
    <property type="match status" value="1"/>
</dbReference>
<dbReference type="EMBL" id="CP000975">
    <property type="protein sequence ID" value="ACD84051.1"/>
    <property type="molecule type" value="Genomic_DNA"/>
</dbReference>
<keyword evidence="4" id="KW-0732">Signal</keyword>
<dbReference type="AlphaFoldDB" id="A9QPC6"/>
<keyword evidence="6" id="KW-0249">Electron transport</keyword>
<reference evidence="8" key="1">
    <citation type="journal article" date="2007" name="Nature">
        <title>Methane oxidation by an extremely acidophilic bacterium of the phylum Verrucomicrobia.</title>
        <authorList>
            <person name="Dunfield P.F."/>
            <person name="Yuryev A."/>
            <person name="Senin P."/>
            <person name="Smirnova A.V."/>
            <person name="Stott M.B."/>
            <person name="Hou S."/>
            <person name="Ly B."/>
            <person name="Saw J.H."/>
            <person name="Zhou Z."/>
            <person name="Ren Y."/>
            <person name="Wang J."/>
            <person name="Mountain B.W."/>
            <person name="Crowe M.A."/>
            <person name="Weatherby T.M."/>
            <person name="Bodelier P.L.E."/>
            <person name="Liesack W."/>
            <person name="Feng L."/>
            <person name="Wang L."/>
            <person name="Alam M."/>
        </authorList>
    </citation>
    <scope>NUCLEOTIDE SEQUENCE</scope>
    <source>
        <strain evidence="8">V4</strain>
    </source>
</reference>
<evidence type="ECO:0000256" key="6">
    <source>
        <dbReference type="ARBA" id="ARBA00022982"/>
    </source>
</evidence>
<gene>
    <name evidence="8" type="primary">mauB</name>
    <name evidence="9" type="ordered locus">Minf_1997</name>
</gene>
<evidence type="ECO:0000256" key="7">
    <source>
        <dbReference type="ARBA" id="ARBA00023002"/>
    </source>
</evidence>
<keyword evidence="3" id="KW-0813">Transport</keyword>
<evidence type="ECO:0000256" key="1">
    <source>
        <dbReference type="ARBA" id="ARBA00004418"/>
    </source>
</evidence>
<dbReference type="HOGENOM" id="CLU_059384_0_0_0"/>
<dbReference type="STRING" id="481448.Minf_1997"/>
<keyword evidence="7" id="KW-0560">Oxidoreductase</keyword>
<evidence type="ECO:0000313" key="8">
    <source>
        <dbReference type="EMBL" id="ABX56584.1"/>
    </source>
</evidence>
<dbReference type="InterPro" id="IPR011044">
    <property type="entry name" value="Quino_amine_DH_bsu"/>
</dbReference>
<comment type="similarity">
    <text evidence="2">Belongs to the aromatic amine dehydrogenase heavy chain family.</text>
</comment>
<evidence type="ECO:0000313" key="9">
    <source>
        <dbReference type="EMBL" id="ACD84051.1"/>
    </source>
</evidence>
<dbReference type="Pfam" id="PF06433">
    <property type="entry name" value="Me-amine-dh_H"/>
    <property type="match status" value="1"/>
</dbReference>
<dbReference type="Gene3D" id="2.130.10.10">
    <property type="entry name" value="YVTN repeat-like/Quinoprotein amine dehydrogenase"/>
    <property type="match status" value="1"/>
</dbReference>